<proteinExistence type="inferred from homology"/>
<sequence length="199" mass="21439">MSRNALITGAARGIGRAIALRLARDGLNVAVNDIKASSSGLTTVQQEIEKMGRKSVAITADVSVDKEVETMMQKAAKELGSLDVGHTSAPMVSHYCASKWAVRGLTQAAAMEWAKHKITVNAYCPGIVETAMWHMIDEEIAKAEGKQKGDTTKQYLNMITLGRISVPEDVANFVSYLASKDSDYMTGQSVLIDGGIRFS</sequence>
<dbReference type="AlphaFoldDB" id="A0A819IFH8"/>
<dbReference type="InterPro" id="IPR002347">
    <property type="entry name" value="SDR_fam"/>
</dbReference>
<gene>
    <name evidence="4" type="ORF">FNK824_LOCUS21153</name>
</gene>
<dbReference type="InterPro" id="IPR036291">
    <property type="entry name" value="NAD(P)-bd_dom_sf"/>
</dbReference>
<evidence type="ECO:0000256" key="2">
    <source>
        <dbReference type="ARBA" id="ARBA00006484"/>
    </source>
</evidence>
<dbReference type="GO" id="GO:0048038">
    <property type="term" value="F:quinone binding"/>
    <property type="evidence" value="ECO:0007669"/>
    <property type="project" value="TreeGrafter"/>
</dbReference>
<comment type="similarity">
    <text evidence="2">Belongs to the short-chain dehydrogenases/reductases (SDR) family.</text>
</comment>
<dbReference type="Proteomes" id="UP000663874">
    <property type="component" value="Unassembled WGS sequence"/>
</dbReference>
<comment type="caution">
    <text evidence="4">The sequence shown here is derived from an EMBL/GenBank/DDBJ whole genome shotgun (WGS) entry which is preliminary data.</text>
</comment>
<comment type="pathway">
    <text evidence="1">Lipid metabolism; fatty acid biosynthesis.</text>
</comment>
<evidence type="ECO:0000313" key="4">
    <source>
        <dbReference type="EMBL" id="CAF3912157.1"/>
    </source>
</evidence>
<accession>A0A819IFH8</accession>
<dbReference type="Pfam" id="PF13561">
    <property type="entry name" value="adh_short_C2"/>
    <property type="match status" value="1"/>
</dbReference>
<reference evidence="4" key="1">
    <citation type="submission" date="2021-02" db="EMBL/GenBank/DDBJ databases">
        <authorList>
            <person name="Nowell W R."/>
        </authorList>
    </citation>
    <scope>NUCLEOTIDE SEQUENCE</scope>
</reference>
<dbReference type="SUPFAM" id="SSF51735">
    <property type="entry name" value="NAD(P)-binding Rossmann-fold domains"/>
    <property type="match status" value="1"/>
</dbReference>
<organism evidence="4 5">
    <name type="scientific">Rotaria sordida</name>
    <dbReference type="NCBI Taxonomy" id="392033"/>
    <lineage>
        <taxon>Eukaryota</taxon>
        <taxon>Metazoa</taxon>
        <taxon>Spiralia</taxon>
        <taxon>Gnathifera</taxon>
        <taxon>Rotifera</taxon>
        <taxon>Eurotatoria</taxon>
        <taxon>Bdelloidea</taxon>
        <taxon>Philodinida</taxon>
        <taxon>Philodinidae</taxon>
        <taxon>Rotaria</taxon>
    </lineage>
</organism>
<evidence type="ECO:0000256" key="1">
    <source>
        <dbReference type="ARBA" id="ARBA00005194"/>
    </source>
</evidence>
<protein>
    <submittedName>
        <fullName evidence="4">Uncharacterized protein</fullName>
    </submittedName>
</protein>
<dbReference type="PANTHER" id="PTHR42760">
    <property type="entry name" value="SHORT-CHAIN DEHYDROGENASES/REDUCTASES FAMILY MEMBER"/>
    <property type="match status" value="1"/>
</dbReference>
<dbReference type="GO" id="GO:0016616">
    <property type="term" value="F:oxidoreductase activity, acting on the CH-OH group of donors, NAD or NADP as acceptor"/>
    <property type="evidence" value="ECO:0007669"/>
    <property type="project" value="TreeGrafter"/>
</dbReference>
<name>A0A819IFH8_9BILA</name>
<dbReference type="Gene3D" id="3.40.50.720">
    <property type="entry name" value="NAD(P)-binding Rossmann-like Domain"/>
    <property type="match status" value="2"/>
</dbReference>
<dbReference type="GO" id="GO:0006633">
    <property type="term" value="P:fatty acid biosynthetic process"/>
    <property type="evidence" value="ECO:0007669"/>
    <property type="project" value="TreeGrafter"/>
</dbReference>
<dbReference type="PANTHER" id="PTHR42760:SF121">
    <property type="entry name" value="3-OXOACYL-(ACYL-CARRIER-PROTEIN) REDUCTASE"/>
    <property type="match status" value="1"/>
</dbReference>
<dbReference type="EMBL" id="CAJOBE010004018">
    <property type="protein sequence ID" value="CAF3912157.1"/>
    <property type="molecule type" value="Genomic_DNA"/>
</dbReference>
<keyword evidence="3" id="KW-0560">Oxidoreductase</keyword>
<dbReference type="PRINTS" id="PR00081">
    <property type="entry name" value="GDHRDH"/>
</dbReference>
<dbReference type="InterPro" id="IPR020904">
    <property type="entry name" value="Sc_DH/Rdtase_CS"/>
</dbReference>
<dbReference type="PROSITE" id="PS00061">
    <property type="entry name" value="ADH_SHORT"/>
    <property type="match status" value="1"/>
</dbReference>
<evidence type="ECO:0000313" key="5">
    <source>
        <dbReference type="Proteomes" id="UP000663874"/>
    </source>
</evidence>
<dbReference type="Pfam" id="PF00106">
    <property type="entry name" value="adh_short"/>
    <property type="match status" value="1"/>
</dbReference>
<evidence type="ECO:0000256" key="3">
    <source>
        <dbReference type="ARBA" id="ARBA00023002"/>
    </source>
</evidence>